<keyword evidence="1" id="KW-1133">Transmembrane helix</keyword>
<dbReference type="PANTHER" id="PTHR35894">
    <property type="entry name" value="GENERAL SECRETION PATHWAY PROTEIN A-RELATED"/>
    <property type="match status" value="1"/>
</dbReference>
<accession>A0ABU3R1Z4</accession>
<dbReference type="EMBL" id="JAWCUA010000010">
    <property type="protein sequence ID" value="MDU0113706.1"/>
    <property type="molecule type" value="Genomic_DNA"/>
</dbReference>
<keyword evidence="1" id="KW-0812">Transmembrane</keyword>
<dbReference type="EMBL" id="JAWCUA010000010">
    <property type="protein sequence ID" value="MDU0113686.1"/>
    <property type="molecule type" value="Genomic_DNA"/>
</dbReference>
<dbReference type="CDD" id="cd00009">
    <property type="entry name" value="AAA"/>
    <property type="match status" value="1"/>
</dbReference>
<organism evidence="4 5">
    <name type="scientific">Psychrosphaera aquimarina</name>
    <dbReference type="NCBI Taxonomy" id="2044854"/>
    <lineage>
        <taxon>Bacteria</taxon>
        <taxon>Pseudomonadati</taxon>
        <taxon>Pseudomonadota</taxon>
        <taxon>Gammaproteobacteria</taxon>
        <taxon>Alteromonadales</taxon>
        <taxon>Pseudoalteromonadaceae</taxon>
        <taxon>Psychrosphaera</taxon>
    </lineage>
</organism>
<dbReference type="InterPro" id="IPR052026">
    <property type="entry name" value="ExeA_AAA_ATPase_DNA-bind"/>
</dbReference>
<reference evidence="4 5" key="1">
    <citation type="submission" date="2023-10" db="EMBL/GenBank/DDBJ databases">
        <title>Psychrosphaera aquimaarina strain SW33 isolated from seawater.</title>
        <authorList>
            <person name="Bayburt H."/>
            <person name="Kim J.M."/>
            <person name="Choi B.J."/>
            <person name="Jeon C.O."/>
        </authorList>
    </citation>
    <scope>NUCLEOTIDE SEQUENCE [LARGE SCALE GENOMIC DNA]</scope>
    <source>
        <strain evidence="4 5">KCTC 52743</strain>
    </source>
</reference>
<feature type="transmembrane region" description="Helical" evidence="1">
    <location>
        <begin position="274"/>
        <end position="297"/>
    </location>
</feature>
<evidence type="ECO:0000313" key="3">
    <source>
        <dbReference type="EMBL" id="MDU0113686.1"/>
    </source>
</evidence>
<feature type="domain" description="ORC1/DEAH AAA+ ATPase" evidence="2">
    <location>
        <begin position="42"/>
        <end position="171"/>
    </location>
</feature>
<dbReference type="PANTHER" id="PTHR35894:SF7">
    <property type="entry name" value="GENERAL SECRETION PATHWAY PROTEIN A-RELATED"/>
    <property type="match status" value="1"/>
</dbReference>
<comment type="caution">
    <text evidence="4">The sequence shown here is derived from an EMBL/GenBank/DDBJ whole genome shotgun (WGS) entry which is preliminary data.</text>
</comment>
<dbReference type="InterPro" id="IPR049945">
    <property type="entry name" value="AAA_22"/>
</dbReference>
<gene>
    <name evidence="3" type="ORF">RT723_11890</name>
    <name evidence="4" type="ORF">RT723_12000</name>
</gene>
<sequence length="306" mass="34599">MYLYHYGLRELPFTITPNTSFYFGLPSHDEAMQVLTTALKTGEGFIKVTGEVGTGKTLLCRKLLNETQDSFEVAYLPNPALSPDEIRFALASELKIRGISNINQQQLSQKIQLKLLELNGKGKSVLLVIDEAQTIPWESFEALRLFTNLETESRKLIHVVLFGQPELDQMLKSDRLRQIRQRITFSYKLRALTLDEVRAYVQHRVRVAGYKGKQLFTPSAVKMLYKYSGGIPRLVNILSHKSLMLTYGLGQQEVGKKQVVYAAKDTDSAKAESLGIWAIALVLSSISLAGLFGWYWLWPIVKGQLQ</sequence>
<evidence type="ECO:0000256" key="1">
    <source>
        <dbReference type="SAM" id="Phobius"/>
    </source>
</evidence>
<dbReference type="Pfam" id="PF13401">
    <property type="entry name" value="AAA_22"/>
    <property type="match status" value="1"/>
</dbReference>
<keyword evidence="5" id="KW-1185">Reference proteome</keyword>
<evidence type="ECO:0000259" key="2">
    <source>
        <dbReference type="Pfam" id="PF13401"/>
    </source>
</evidence>
<protein>
    <submittedName>
        <fullName evidence="4">AAA family ATPase</fullName>
    </submittedName>
</protein>
<evidence type="ECO:0000313" key="5">
    <source>
        <dbReference type="Proteomes" id="UP001257914"/>
    </source>
</evidence>
<proteinExistence type="predicted"/>
<name>A0ABU3R1Z4_9GAMM</name>
<keyword evidence="1" id="KW-0472">Membrane</keyword>
<dbReference type="Proteomes" id="UP001257914">
    <property type="component" value="Unassembled WGS sequence"/>
</dbReference>
<dbReference type="RefSeq" id="WP_216056452.1">
    <property type="nucleotide sequence ID" value="NZ_JAWCUA010000010.1"/>
</dbReference>
<evidence type="ECO:0000313" key="4">
    <source>
        <dbReference type="EMBL" id="MDU0113706.1"/>
    </source>
</evidence>